<gene>
    <name evidence="3" type="ORF">BOW51_01610</name>
</gene>
<dbReference type="OrthoDB" id="9806704at2"/>
<feature type="domain" description="Guanylate cyclase" evidence="2">
    <location>
        <begin position="435"/>
        <end position="566"/>
    </location>
</feature>
<keyword evidence="1" id="KW-0812">Transmembrane</keyword>
<dbReference type="InterPro" id="IPR001054">
    <property type="entry name" value="A/G_cyclase"/>
</dbReference>
<sequence>MIEKVSAKGILHWLTLVFLLSVLVEVGWLHSLNWFDMRLGDLFHRYHATTQQPDRDIVIVDIDERSLAELAPELGRYPWPRSVHAELIEGLVGQGVKVVVFDIMFSDPDLIQQEGDHYLVETAQAHDNVFFAFQRLQGAQDSLGLDLAKYGEALGFEATGPADPDAHVSLLLPISGLALTGRIGTINFNEDSDGVGRRYDLFIDAYGWRLPSMPAKVAKLLGYRLPAAQDILLNWRGPALSYNRVSYADVFTDLGRRIPQRPQDEFRDKIVIVGSAASALHDLRATPISSRMPAVEILATAIDNLKNGNYLHDIPQGVRLVIAIVLLLVLYMLLRVGSSPLFIGIILLFLSIVMAIGGYLLLEQRRFVPLATPLVFAWLYYGASVALSYWYWQEHRSRERSVAMFQRFLDPRVVKELVDSEEPLSEGKGQSRELTVLFSDIRSFTTLSEAHTPEEVVRLLNDYFSRQVHVIFNHGGTMDKFIGDAIMAFWGAPVPDENQAVNPVRAAMAMETALMAFRREYGGEFSKLDVGIGIHSGDAVVGFIGSENRFDYTAIGDTVNLASRIEGETKGLARILVSEATRMRCGNEFDFVDHGLFSVKGRTEQVHLFEPKGKSDD</sequence>
<dbReference type="SMART" id="SM00044">
    <property type="entry name" value="CYCc"/>
    <property type="match status" value="1"/>
</dbReference>
<dbReference type="SUPFAM" id="SSF55073">
    <property type="entry name" value="Nucleotide cyclase"/>
    <property type="match status" value="1"/>
</dbReference>
<dbReference type="GO" id="GO:0035556">
    <property type="term" value="P:intracellular signal transduction"/>
    <property type="evidence" value="ECO:0007669"/>
    <property type="project" value="InterPro"/>
</dbReference>
<dbReference type="InterPro" id="IPR050697">
    <property type="entry name" value="Adenylyl/Guanylyl_Cyclase_3/4"/>
</dbReference>
<keyword evidence="1" id="KW-1133">Transmembrane helix</keyword>
<dbReference type="PANTHER" id="PTHR43081">
    <property type="entry name" value="ADENYLATE CYCLASE, TERMINAL-DIFFERENTIATION SPECIFIC-RELATED"/>
    <property type="match status" value="1"/>
</dbReference>
<dbReference type="Proteomes" id="UP000190896">
    <property type="component" value="Unassembled WGS sequence"/>
</dbReference>
<proteinExistence type="predicted"/>
<dbReference type="Pfam" id="PF05226">
    <property type="entry name" value="CHASE2"/>
    <property type="match status" value="1"/>
</dbReference>
<keyword evidence="4" id="KW-1185">Reference proteome</keyword>
<dbReference type="PANTHER" id="PTHR43081:SF1">
    <property type="entry name" value="ADENYLATE CYCLASE, TERMINAL-DIFFERENTIATION SPECIFIC"/>
    <property type="match status" value="1"/>
</dbReference>
<comment type="caution">
    <text evidence="3">The sequence shown here is derived from an EMBL/GenBank/DDBJ whole genome shotgun (WGS) entry which is preliminary data.</text>
</comment>
<dbReference type="CDD" id="cd07302">
    <property type="entry name" value="CHD"/>
    <property type="match status" value="1"/>
</dbReference>
<dbReference type="Pfam" id="PF00211">
    <property type="entry name" value="Guanylate_cyc"/>
    <property type="match status" value="1"/>
</dbReference>
<dbReference type="EMBL" id="MPRJ01000006">
    <property type="protein sequence ID" value="OOZ37618.1"/>
    <property type="molecule type" value="Genomic_DNA"/>
</dbReference>
<evidence type="ECO:0000256" key="1">
    <source>
        <dbReference type="SAM" id="Phobius"/>
    </source>
</evidence>
<dbReference type="InterPro" id="IPR029787">
    <property type="entry name" value="Nucleotide_cyclase"/>
</dbReference>
<dbReference type="GO" id="GO:0006171">
    <property type="term" value="P:cAMP biosynthetic process"/>
    <property type="evidence" value="ECO:0007669"/>
    <property type="project" value="TreeGrafter"/>
</dbReference>
<dbReference type="InterPro" id="IPR007890">
    <property type="entry name" value="CHASE2"/>
</dbReference>
<feature type="transmembrane region" description="Helical" evidence="1">
    <location>
        <begin position="317"/>
        <end position="334"/>
    </location>
</feature>
<feature type="transmembrane region" description="Helical" evidence="1">
    <location>
        <begin position="12"/>
        <end position="35"/>
    </location>
</feature>
<accession>A0A1T2KXP2</accession>
<dbReference type="PROSITE" id="PS50125">
    <property type="entry name" value="GUANYLATE_CYCLASE_2"/>
    <property type="match status" value="1"/>
</dbReference>
<keyword evidence="1" id="KW-0472">Membrane</keyword>
<feature type="transmembrane region" description="Helical" evidence="1">
    <location>
        <begin position="340"/>
        <end position="362"/>
    </location>
</feature>
<protein>
    <recommendedName>
        <fullName evidence="2">Guanylate cyclase domain-containing protein</fullName>
    </recommendedName>
</protein>
<evidence type="ECO:0000313" key="4">
    <source>
        <dbReference type="Proteomes" id="UP000190896"/>
    </source>
</evidence>
<feature type="transmembrane region" description="Helical" evidence="1">
    <location>
        <begin position="374"/>
        <end position="392"/>
    </location>
</feature>
<evidence type="ECO:0000313" key="3">
    <source>
        <dbReference type="EMBL" id="OOZ37618.1"/>
    </source>
</evidence>
<name>A0A1T2KXP2_9GAMM</name>
<evidence type="ECO:0000259" key="2">
    <source>
        <dbReference type="PROSITE" id="PS50125"/>
    </source>
</evidence>
<dbReference type="AlphaFoldDB" id="A0A1T2KXP2"/>
<dbReference type="RefSeq" id="WP_078485780.1">
    <property type="nucleotide sequence ID" value="NZ_MPRJ01000006.1"/>
</dbReference>
<dbReference type="SMART" id="SM01080">
    <property type="entry name" value="CHASE2"/>
    <property type="match status" value="1"/>
</dbReference>
<reference evidence="3 4" key="1">
    <citation type="submission" date="2016-11" db="EMBL/GenBank/DDBJ databases">
        <title>Mixed transmission modes and dynamic genome evolution in an obligate animal-bacterial symbiosis.</title>
        <authorList>
            <person name="Russell S.L."/>
            <person name="Corbett-Detig R.B."/>
            <person name="Cavanaugh C.M."/>
        </authorList>
    </citation>
    <scope>NUCLEOTIDE SEQUENCE [LARGE SCALE GENOMIC DNA]</scope>
    <source>
        <strain evidence="3">Se-Cadez</strain>
    </source>
</reference>
<dbReference type="Gene3D" id="3.30.70.1230">
    <property type="entry name" value="Nucleotide cyclase"/>
    <property type="match status" value="1"/>
</dbReference>
<dbReference type="GO" id="GO:0004016">
    <property type="term" value="F:adenylate cyclase activity"/>
    <property type="evidence" value="ECO:0007669"/>
    <property type="project" value="UniProtKB-ARBA"/>
</dbReference>
<organism evidence="3 4">
    <name type="scientific">Solemya velesiana gill symbiont</name>
    <dbReference type="NCBI Taxonomy" id="1918948"/>
    <lineage>
        <taxon>Bacteria</taxon>
        <taxon>Pseudomonadati</taxon>
        <taxon>Pseudomonadota</taxon>
        <taxon>Gammaproteobacteria</taxon>
        <taxon>sulfur-oxidizing symbionts</taxon>
    </lineage>
</organism>